<organism evidence="2 3">
    <name type="scientific">Brucella melitensis</name>
    <dbReference type="NCBI Taxonomy" id="29459"/>
    <lineage>
        <taxon>Bacteria</taxon>
        <taxon>Pseudomonadati</taxon>
        <taxon>Pseudomonadota</taxon>
        <taxon>Alphaproteobacteria</taxon>
        <taxon>Hyphomicrobiales</taxon>
        <taxon>Brucellaceae</taxon>
        <taxon>Brucella/Ochrobactrum group</taxon>
        <taxon>Brucella</taxon>
    </lineage>
</organism>
<protein>
    <submittedName>
        <fullName evidence="2">Flagellar biosynthesis protein FlhA</fullName>
    </submittedName>
</protein>
<keyword evidence="1" id="KW-0472">Membrane</keyword>
<evidence type="ECO:0000313" key="2">
    <source>
        <dbReference type="EMBL" id="OZV64352.1"/>
    </source>
</evidence>
<dbReference type="GO" id="GO:0005886">
    <property type="term" value="C:plasma membrane"/>
    <property type="evidence" value="ECO:0007669"/>
    <property type="project" value="TreeGrafter"/>
</dbReference>
<accession>A0AB36PZ31</accession>
<keyword evidence="1" id="KW-1133">Transmembrane helix</keyword>
<proteinExistence type="predicted"/>
<feature type="transmembrane region" description="Helical" evidence="1">
    <location>
        <begin position="29"/>
        <end position="47"/>
    </location>
</feature>
<dbReference type="Proteomes" id="UP000216335">
    <property type="component" value="Unassembled WGS sequence"/>
</dbReference>
<dbReference type="GO" id="GO:0044780">
    <property type="term" value="P:bacterial-type flagellum assembly"/>
    <property type="evidence" value="ECO:0007669"/>
    <property type="project" value="TreeGrafter"/>
</dbReference>
<dbReference type="PRINTS" id="PR00949">
    <property type="entry name" value="TYPE3IMAPROT"/>
</dbReference>
<sequence length="108" mass="11562">MSVAKQEADVQQAAAKPFIKGKFLTGSDIGLAVGIIIILTVLFLPVPAVVLDIGLAFSIAFSVLILMVALWIQRPLDFSAFPTVLLIATMMRLSLNIATTRVILTHGN</sequence>
<dbReference type="InterPro" id="IPR001712">
    <property type="entry name" value="T3SS_FHIPEP"/>
</dbReference>
<keyword evidence="1" id="KW-0812">Transmembrane</keyword>
<evidence type="ECO:0000256" key="1">
    <source>
        <dbReference type="SAM" id="Phobius"/>
    </source>
</evidence>
<name>A0AB36PZ31_BRUML</name>
<dbReference type="PANTHER" id="PTHR30161">
    <property type="entry name" value="FLAGELLAR EXPORT PROTEIN, MEMBRANE FLHA SUBUNIT-RELATED"/>
    <property type="match status" value="1"/>
</dbReference>
<keyword evidence="2" id="KW-0282">Flagellum</keyword>
<gene>
    <name evidence="2" type="ORF">BI318_02660</name>
</gene>
<dbReference type="AlphaFoldDB" id="A0AB36PZ31"/>
<comment type="caution">
    <text evidence="2">The sequence shown here is derived from an EMBL/GenBank/DDBJ whole genome shotgun (WGS) entry which is preliminary data.</text>
</comment>
<feature type="transmembrane region" description="Helical" evidence="1">
    <location>
        <begin position="84"/>
        <end position="104"/>
    </location>
</feature>
<dbReference type="Pfam" id="PF00771">
    <property type="entry name" value="FHIPEP"/>
    <property type="match status" value="1"/>
</dbReference>
<keyword evidence="2" id="KW-0969">Cilium</keyword>
<reference evidence="2 3" key="1">
    <citation type="submission" date="2017-05" db="EMBL/GenBank/DDBJ databases">
        <title>The genome sequence of the facultative intracellular pathogen Brucella melitensis KIV-L.</title>
        <authorList>
            <person name="Pisarenko S."/>
            <person name="Kovalev D."/>
            <person name="Khachaturova A."/>
            <person name="Kulichenko A."/>
        </authorList>
    </citation>
    <scope>NUCLEOTIDE SEQUENCE [LARGE SCALE GENOMIC DNA]</scope>
    <source>
        <strain evidence="2 3">KIV-L</strain>
    </source>
</reference>
<dbReference type="GO" id="GO:0009306">
    <property type="term" value="P:protein secretion"/>
    <property type="evidence" value="ECO:0007669"/>
    <property type="project" value="InterPro"/>
</dbReference>
<keyword evidence="2" id="KW-0966">Cell projection</keyword>
<feature type="transmembrane region" description="Helical" evidence="1">
    <location>
        <begin position="53"/>
        <end position="72"/>
    </location>
</feature>
<dbReference type="PANTHER" id="PTHR30161:SF1">
    <property type="entry name" value="FLAGELLAR BIOSYNTHESIS PROTEIN FLHA-RELATED"/>
    <property type="match status" value="1"/>
</dbReference>
<evidence type="ECO:0000313" key="3">
    <source>
        <dbReference type="Proteomes" id="UP000216335"/>
    </source>
</evidence>
<dbReference type="EMBL" id="NGJQ01000001">
    <property type="protein sequence ID" value="OZV64352.1"/>
    <property type="molecule type" value="Genomic_DNA"/>
</dbReference>